<evidence type="ECO:0000313" key="2">
    <source>
        <dbReference type="Proteomes" id="UP001219585"/>
    </source>
</evidence>
<reference evidence="1" key="1">
    <citation type="submission" date="2022-11" db="EMBL/GenBank/DDBJ databases">
        <title>Lysinibacillus irui.</title>
        <authorList>
            <person name="Akintayo S.O."/>
        </authorList>
    </citation>
    <scope>NUCLEOTIDE SEQUENCE</scope>
    <source>
        <strain evidence="1">IRB4-01</strain>
        <plasmid evidence="1">unnamed</plasmid>
    </source>
</reference>
<accession>A0AAJ5RQ41</accession>
<protein>
    <submittedName>
        <fullName evidence="1">Uncharacterized protein</fullName>
    </submittedName>
</protein>
<dbReference type="RefSeq" id="WP_274797426.1">
    <property type="nucleotide sequence ID" value="NZ_CP113528.1"/>
</dbReference>
<dbReference type="AlphaFoldDB" id="A0AAJ5RQ41"/>
<proteinExistence type="predicted"/>
<evidence type="ECO:0000313" key="1">
    <source>
        <dbReference type="EMBL" id="WDV09203.1"/>
    </source>
</evidence>
<dbReference type="EMBL" id="CP113528">
    <property type="protein sequence ID" value="WDV09203.1"/>
    <property type="molecule type" value="Genomic_DNA"/>
</dbReference>
<dbReference type="KEGG" id="liu:OU989_23230"/>
<organism evidence="1 2">
    <name type="scientific">Lysinibacillus irui</name>
    <dbReference type="NCBI Taxonomy" id="2998077"/>
    <lineage>
        <taxon>Bacteria</taxon>
        <taxon>Bacillati</taxon>
        <taxon>Bacillota</taxon>
        <taxon>Bacilli</taxon>
        <taxon>Bacillales</taxon>
        <taxon>Bacillaceae</taxon>
        <taxon>Lysinibacillus</taxon>
    </lineage>
</organism>
<dbReference type="Proteomes" id="UP001219585">
    <property type="component" value="Plasmid unnamed"/>
</dbReference>
<keyword evidence="1" id="KW-0614">Plasmid</keyword>
<name>A0AAJ5RQ41_9BACI</name>
<sequence length="113" mass="13109">MMRKNKAEMGIVVGPFAKIEFEDCIKYTSNFEGYEYYIKETPLGMFLLIDNFSTTPFILTEYTIDDNDVLSSLEAMYQKGIVATDSLEKFKEAVQNHIYEDAKNLFEKYLALD</sequence>
<gene>
    <name evidence="1" type="ORF">OU989_23230</name>
</gene>
<geneLocation type="plasmid" evidence="1 2">
    <name>unnamed</name>
</geneLocation>